<dbReference type="InterPro" id="IPR004252">
    <property type="entry name" value="Probable_transposase_24"/>
</dbReference>
<feature type="region of interest" description="Disordered" evidence="1">
    <location>
        <begin position="1"/>
        <end position="34"/>
    </location>
</feature>
<dbReference type="EMBL" id="MVGT01000445">
    <property type="protein sequence ID" value="OVA17180.1"/>
    <property type="molecule type" value="Genomic_DNA"/>
</dbReference>
<evidence type="ECO:0000313" key="2">
    <source>
        <dbReference type="EMBL" id="OVA17180.1"/>
    </source>
</evidence>
<dbReference type="PANTHER" id="PTHR33144:SF25">
    <property type="entry name" value="DUF4216 DOMAIN-CONTAINING PROTEIN"/>
    <property type="match status" value="1"/>
</dbReference>
<dbReference type="AlphaFoldDB" id="A0A200R3B9"/>
<comment type="caution">
    <text evidence="2">The sequence shown here is derived from an EMBL/GenBank/DDBJ whole genome shotgun (WGS) entry which is preliminary data.</text>
</comment>
<gene>
    <name evidence="2" type="ORF">BVC80_1307g17</name>
</gene>
<proteinExistence type="predicted"/>
<evidence type="ECO:0008006" key="4">
    <source>
        <dbReference type="Google" id="ProtNLM"/>
    </source>
</evidence>
<accession>A0A200R3B9</accession>
<dbReference type="OMA" id="MDIMEYE"/>
<keyword evidence="3" id="KW-1185">Reference proteome</keyword>
<dbReference type="STRING" id="56857.A0A200R3B9"/>
<dbReference type="PANTHER" id="PTHR33144">
    <property type="entry name" value="OS10G0409366 PROTEIN-RELATED"/>
    <property type="match status" value="1"/>
</dbReference>
<dbReference type="InParanoid" id="A0A200R3B9"/>
<protein>
    <recommendedName>
        <fullName evidence="4">Transposase</fullName>
    </recommendedName>
</protein>
<dbReference type="OrthoDB" id="1913335at2759"/>
<organism evidence="2 3">
    <name type="scientific">Macleaya cordata</name>
    <name type="common">Five-seeded plume-poppy</name>
    <name type="synonym">Bocconia cordata</name>
    <dbReference type="NCBI Taxonomy" id="56857"/>
    <lineage>
        <taxon>Eukaryota</taxon>
        <taxon>Viridiplantae</taxon>
        <taxon>Streptophyta</taxon>
        <taxon>Embryophyta</taxon>
        <taxon>Tracheophyta</taxon>
        <taxon>Spermatophyta</taxon>
        <taxon>Magnoliopsida</taxon>
        <taxon>Ranunculales</taxon>
        <taxon>Papaveraceae</taxon>
        <taxon>Papaveroideae</taxon>
        <taxon>Macleaya</taxon>
    </lineage>
</organism>
<evidence type="ECO:0000256" key="1">
    <source>
        <dbReference type="SAM" id="MobiDB-lite"/>
    </source>
</evidence>
<feature type="compositionally biased region" description="Acidic residues" evidence="1">
    <location>
        <begin position="1"/>
        <end position="10"/>
    </location>
</feature>
<evidence type="ECO:0000313" key="3">
    <source>
        <dbReference type="Proteomes" id="UP000195402"/>
    </source>
</evidence>
<name>A0A200R3B9_MACCD</name>
<dbReference type="Proteomes" id="UP000195402">
    <property type="component" value="Unassembled WGS sequence"/>
</dbReference>
<sequence length="254" mass="29460">MDIMEYESSEEEHQSNSSTPHSSTQPPRTRGRTTLAWLIGKPTGSPKEQIEWDDVWDLEETRKDDVMKLSTSVFRSKKAHWKKKHYRAYTTDDVHLENGLDDLCDEEWVDLVHYWSDPVQKAITERNTENRSKQKVEHTSCRKSFARRRAELVSKAGQWEPPSLGEFFMKTHISKRTNDTLDNASREYIERMQQEAGTDENGDRRPITDEIYKKVIPPERYGRVRLWGPLVTQTTVYGSSTSSSASSSTRMEGL</sequence>
<dbReference type="Pfam" id="PF03004">
    <property type="entry name" value="Transposase_24"/>
    <property type="match status" value="1"/>
</dbReference>
<reference evidence="2 3" key="1">
    <citation type="journal article" date="2017" name="Mol. Plant">
        <title>The Genome of Medicinal Plant Macleaya cordata Provides New Insights into Benzylisoquinoline Alkaloids Metabolism.</title>
        <authorList>
            <person name="Liu X."/>
            <person name="Liu Y."/>
            <person name="Huang P."/>
            <person name="Ma Y."/>
            <person name="Qing Z."/>
            <person name="Tang Q."/>
            <person name="Cao H."/>
            <person name="Cheng P."/>
            <person name="Zheng Y."/>
            <person name="Yuan Z."/>
            <person name="Zhou Y."/>
            <person name="Liu J."/>
            <person name="Tang Z."/>
            <person name="Zhuo Y."/>
            <person name="Zhang Y."/>
            <person name="Yu L."/>
            <person name="Huang J."/>
            <person name="Yang P."/>
            <person name="Peng Q."/>
            <person name="Zhang J."/>
            <person name="Jiang W."/>
            <person name="Zhang Z."/>
            <person name="Lin K."/>
            <person name="Ro D.K."/>
            <person name="Chen X."/>
            <person name="Xiong X."/>
            <person name="Shang Y."/>
            <person name="Huang S."/>
            <person name="Zeng J."/>
        </authorList>
    </citation>
    <scope>NUCLEOTIDE SEQUENCE [LARGE SCALE GENOMIC DNA]</scope>
    <source>
        <strain evidence="3">cv. BLH2017</strain>
        <tissue evidence="2">Root</tissue>
    </source>
</reference>